<protein>
    <submittedName>
        <fullName evidence="1">Uncharacterized protein</fullName>
    </submittedName>
</protein>
<dbReference type="AlphaFoldDB" id="A0AAV4TUM2"/>
<dbReference type="Proteomes" id="UP001054837">
    <property type="component" value="Unassembled WGS sequence"/>
</dbReference>
<reference evidence="1 2" key="1">
    <citation type="submission" date="2021-06" db="EMBL/GenBank/DDBJ databases">
        <title>Caerostris darwini draft genome.</title>
        <authorList>
            <person name="Kono N."/>
            <person name="Arakawa K."/>
        </authorList>
    </citation>
    <scope>NUCLEOTIDE SEQUENCE [LARGE SCALE GENOMIC DNA]</scope>
</reference>
<evidence type="ECO:0000313" key="1">
    <source>
        <dbReference type="EMBL" id="GIY50048.1"/>
    </source>
</evidence>
<organism evidence="1 2">
    <name type="scientific">Caerostris darwini</name>
    <dbReference type="NCBI Taxonomy" id="1538125"/>
    <lineage>
        <taxon>Eukaryota</taxon>
        <taxon>Metazoa</taxon>
        <taxon>Ecdysozoa</taxon>
        <taxon>Arthropoda</taxon>
        <taxon>Chelicerata</taxon>
        <taxon>Arachnida</taxon>
        <taxon>Araneae</taxon>
        <taxon>Araneomorphae</taxon>
        <taxon>Entelegynae</taxon>
        <taxon>Araneoidea</taxon>
        <taxon>Araneidae</taxon>
        <taxon>Caerostris</taxon>
    </lineage>
</organism>
<evidence type="ECO:0000313" key="2">
    <source>
        <dbReference type="Proteomes" id="UP001054837"/>
    </source>
</evidence>
<proteinExistence type="predicted"/>
<keyword evidence="2" id="KW-1185">Reference proteome</keyword>
<sequence length="135" mass="14959">MVTPQSSLEIFLNLVLLENKVKTPLSNNGSVPQQFWSIIVFEEGLSSHGFSGAPGFKLKTLFTKGTIVCELMNFSSVTFFCRPKAVIDGDFLDLCHEPGARQDACVSVDSIHGDAERQLLFVIFRVKQTTCKDTQ</sequence>
<dbReference type="EMBL" id="BPLQ01010336">
    <property type="protein sequence ID" value="GIY50048.1"/>
    <property type="molecule type" value="Genomic_DNA"/>
</dbReference>
<accession>A0AAV4TUM2</accession>
<comment type="caution">
    <text evidence="1">The sequence shown here is derived from an EMBL/GenBank/DDBJ whole genome shotgun (WGS) entry which is preliminary data.</text>
</comment>
<name>A0AAV4TUM2_9ARAC</name>
<gene>
    <name evidence="1" type="ORF">CDAR_597511</name>
</gene>